<reference evidence="1 2" key="1">
    <citation type="journal article" date="2018" name="Front. Plant Sci.">
        <title>Red Clover (Trifolium pratense) and Zigzag Clover (T. medium) - A Picture of Genomic Similarities and Differences.</title>
        <authorList>
            <person name="Dluhosova J."/>
            <person name="Istvanek J."/>
            <person name="Nedelnik J."/>
            <person name="Repkova J."/>
        </authorList>
    </citation>
    <scope>NUCLEOTIDE SEQUENCE [LARGE SCALE GENOMIC DNA]</scope>
    <source>
        <strain evidence="2">cv. 10/8</strain>
        <tissue evidence="1">Leaf</tissue>
    </source>
</reference>
<protein>
    <submittedName>
        <fullName evidence="1">Uncharacterized protein</fullName>
    </submittedName>
</protein>
<feature type="non-terminal residue" evidence="1">
    <location>
        <position position="40"/>
    </location>
</feature>
<evidence type="ECO:0000313" key="1">
    <source>
        <dbReference type="EMBL" id="MCI60234.1"/>
    </source>
</evidence>
<sequence>MQRSEEDGLEANKNCKGFLEDCKQGPDWEDLLKNILDIRS</sequence>
<dbReference type="EMBL" id="LXQA010577957">
    <property type="protein sequence ID" value="MCI60234.1"/>
    <property type="molecule type" value="Genomic_DNA"/>
</dbReference>
<comment type="caution">
    <text evidence="1">The sequence shown here is derived from an EMBL/GenBank/DDBJ whole genome shotgun (WGS) entry which is preliminary data.</text>
</comment>
<name>A0A392TI09_9FABA</name>
<dbReference type="AlphaFoldDB" id="A0A392TI09"/>
<accession>A0A392TI09</accession>
<dbReference type="Proteomes" id="UP000265520">
    <property type="component" value="Unassembled WGS sequence"/>
</dbReference>
<evidence type="ECO:0000313" key="2">
    <source>
        <dbReference type="Proteomes" id="UP000265520"/>
    </source>
</evidence>
<proteinExistence type="predicted"/>
<organism evidence="1 2">
    <name type="scientific">Trifolium medium</name>
    <dbReference type="NCBI Taxonomy" id="97028"/>
    <lineage>
        <taxon>Eukaryota</taxon>
        <taxon>Viridiplantae</taxon>
        <taxon>Streptophyta</taxon>
        <taxon>Embryophyta</taxon>
        <taxon>Tracheophyta</taxon>
        <taxon>Spermatophyta</taxon>
        <taxon>Magnoliopsida</taxon>
        <taxon>eudicotyledons</taxon>
        <taxon>Gunneridae</taxon>
        <taxon>Pentapetalae</taxon>
        <taxon>rosids</taxon>
        <taxon>fabids</taxon>
        <taxon>Fabales</taxon>
        <taxon>Fabaceae</taxon>
        <taxon>Papilionoideae</taxon>
        <taxon>50 kb inversion clade</taxon>
        <taxon>NPAAA clade</taxon>
        <taxon>Hologalegina</taxon>
        <taxon>IRL clade</taxon>
        <taxon>Trifolieae</taxon>
        <taxon>Trifolium</taxon>
    </lineage>
</organism>
<keyword evidence="2" id="KW-1185">Reference proteome</keyword>